<feature type="non-terminal residue" evidence="2">
    <location>
        <position position="1"/>
    </location>
</feature>
<comment type="caution">
    <text evidence="2">The sequence shown here is derived from an EMBL/GenBank/DDBJ whole genome shotgun (WGS) entry which is preliminary data.</text>
</comment>
<organism evidence="2 3">
    <name type="scientific">Prorocentrum cordatum</name>
    <dbReference type="NCBI Taxonomy" id="2364126"/>
    <lineage>
        <taxon>Eukaryota</taxon>
        <taxon>Sar</taxon>
        <taxon>Alveolata</taxon>
        <taxon>Dinophyceae</taxon>
        <taxon>Prorocentrales</taxon>
        <taxon>Prorocentraceae</taxon>
        <taxon>Prorocentrum</taxon>
    </lineage>
</organism>
<evidence type="ECO:0000256" key="1">
    <source>
        <dbReference type="SAM" id="MobiDB-lite"/>
    </source>
</evidence>
<keyword evidence="3" id="KW-1185">Reference proteome</keyword>
<accession>A0ABN9V0E9</accession>
<proteinExistence type="predicted"/>
<name>A0ABN9V0E9_9DINO</name>
<feature type="region of interest" description="Disordered" evidence="1">
    <location>
        <begin position="175"/>
        <end position="206"/>
    </location>
</feature>
<sequence>GDLGLGESFMDGEWETDDHEGLIRELLKLEAVKRNPQVLEKEAYFAEGVMQNDLNTRLDTKVDNMVLADEQAKVAAVEISAGELYEADRVNLRLKSEVEPENDVNSLDGWDKYAEEQVAESDAILRKGRRSPTRPCRWNSPSTLASMWSNANARTCRGGFENDVNLHAVNDEYRAQQEEREHARNPHNVKDKLAAKQKAGEGEATV</sequence>
<evidence type="ECO:0008006" key="4">
    <source>
        <dbReference type="Google" id="ProtNLM"/>
    </source>
</evidence>
<protein>
    <recommendedName>
        <fullName evidence="4">Pre-mRNA-splicing factor SLU7</fullName>
    </recommendedName>
</protein>
<reference evidence="2" key="1">
    <citation type="submission" date="2023-10" db="EMBL/GenBank/DDBJ databases">
        <authorList>
            <person name="Chen Y."/>
            <person name="Shah S."/>
            <person name="Dougan E. K."/>
            <person name="Thang M."/>
            <person name="Chan C."/>
        </authorList>
    </citation>
    <scope>NUCLEOTIDE SEQUENCE [LARGE SCALE GENOMIC DNA]</scope>
</reference>
<dbReference type="Proteomes" id="UP001189429">
    <property type="component" value="Unassembled WGS sequence"/>
</dbReference>
<evidence type="ECO:0000313" key="3">
    <source>
        <dbReference type="Proteomes" id="UP001189429"/>
    </source>
</evidence>
<gene>
    <name evidence="2" type="ORF">PCOR1329_LOCUS53422</name>
</gene>
<evidence type="ECO:0000313" key="2">
    <source>
        <dbReference type="EMBL" id="CAK0866148.1"/>
    </source>
</evidence>
<dbReference type="EMBL" id="CAUYUJ010016512">
    <property type="protein sequence ID" value="CAK0866148.1"/>
    <property type="molecule type" value="Genomic_DNA"/>
</dbReference>